<dbReference type="InterPro" id="IPR036291">
    <property type="entry name" value="NAD(P)-bd_dom_sf"/>
</dbReference>
<evidence type="ECO:0000313" key="2">
    <source>
        <dbReference type="EMBL" id="SVE36874.1"/>
    </source>
</evidence>
<feature type="non-terminal residue" evidence="2">
    <location>
        <position position="216"/>
    </location>
</feature>
<protein>
    <recommendedName>
        <fullName evidence="1">NAD-dependent epimerase/dehydratase domain-containing protein</fullName>
    </recommendedName>
</protein>
<accession>A0A383CXR5</accession>
<reference evidence="2" key="1">
    <citation type="submission" date="2018-05" db="EMBL/GenBank/DDBJ databases">
        <authorList>
            <person name="Lanie J.A."/>
            <person name="Ng W.-L."/>
            <person name="Kazmierczak K.M."/>
            <person name="Andrzejewski T.M."/>
            <person name="Davidsen T.M."/>
            <person name="Wayne K.J."/>
            <person name="Tettelin H."/>
            <person name="Glass J.I."/>
            <person name="Rusch D."/>
            <person name="Podicherti R."/>
            <person name="Tsui H.-C.T."/>
            <person name="Winkler M.E."/>
        </authorList>
    </citation>
    <scope>NUCLEOTIDE SEQUENCE</scope>
</reference>
<dbReference type="InterPro" id="IPR001509">
    <property type="entry name" value="Epimerase_deHydtase"/>
</dbReference>
<evidence type="ECO:0000259" key="1">
    <source>
        <dbReference type="Pfam" id="PF01370"/>
    </source>
</evidence>
<dbReference type="Pfam" id="PF01370">
    <property type="entry name" value="Epimerase"/>
    <property type="match status" value="1"/>
</dbReference>
<dbReference type="Gene3D" id="3.40.50.720">
    <property type="entry name" value="NAD(P)-binding Rossmann-like Domain"/>
    <property type="match status" value="1"/>
</dbReference>
<sequence length="216" mass="23598">MKVGISGEDDFVQPYLEAALGDNLVRIPSEILQEKMQVDALLASCNAVILMNAHPPQTGAGRDNRAALLDMREAALPILKGVEDHGSLHLILIGTLRVHPQATPEEPYYSSQASLAPRDIAAEGQLWVEERAMEHATEEAPVSVLRCSNVQGLRLDSEEGNGILHQFARDSIFGWVSVPGDGTQMKDFVHISDMIEIVMQVLEKPPPTRETLCIGT</sequence>
<dbReference type="AlphaFoldDB" id="A0A383CXR5"/>
<proteinExistence type="predicted"/>
<name>A0A383CXR5_9ZZZZ</name>
<dbReference type="EMBL" id="UINC01212510">
    <property type="protein sequence ID" value="SVE36874.1"/>
    <property type="molecule type" value="Genomic_DNA"/>
</dbReference>
<organism evidence="2">
    <name type="scientific">marine metagenome</name>
    <dbReference type="NCBI Taxonomy" id="408172"/>
    <lineage>
        <taxon>unclassified sequences</taxon>
        <taxon>metagenomes</taxon>
        <taxon>ecological metagenomes</taxon>
    </lineage>
</organism>
<dbReference type="SUPFAM" id="SSF51735">
    <property type="entry name" value="NAD(P)-binding Rossmann-fold domains"/>
    <property type="match status" value="1"/>
</dbReference>
<feature type="domain" description="NAD-dependent epimerase/dehydratase" evidence="1">
    <location>
        <begin position="35"/>
        <end position="205"/>
    </location>
</feature>
<gene>
    <name evidence="2" type="ORF">METZ01_LOCUS489728</name>
</gene>